<evidence type="ECO:0000256" key="4">
    <source>
        <dbReference type="ARBA" id="ARBA00022833"/>
    </source>
</evidence>
<keyword evidence="4" id="KW-0862">Zinc</keyword>
<keyword evidence="5" id="KW-0539">Nucleus</keyword>
<feature type="domain" description="C2H2-type" evidence="7">
    <location>
        <begin position="96"/>
        <end position="123"/>
    </location>
</feature>
<feature type="domain" description="C2H2-type" evidence="7">
    <location>
        <begin position="127"/>
        <end position="154"/>
    </location>
</feature>
<evidence type="ECO:0000256" key="6">
    <source>
        <dbReference type="PROSITE-ProRule" id="PRU00042"/>
    </source>
</evidence>
<dbReference type="Pfam" id="PF13894">
    <property type="entry name" value="zf-C2H2_4"/>
    <property type="match status" value="1"/>
</dbReference>
<evidence type="ECO:0000313" key="9">
    <source>
        <dbReference type="Proteomes" id="UP001642540"/>
    </source>
</evidence>
<keyword evidence="1" id="KW-0479">Metal-binding</keyword>
<feature type="domain" description="C2H2-type" evidence="7">
    <location>
        <begin position="9"/>
        <end position="37"/>
    </location>
</feature>
<sequence>MPRIPAKVFKCTKCVKTYKFKSCLIRHQNYCHISKPTVYTCTTCKKTFNRLEYLEIHVKYVHQKIKNYRCVFCEKQFGTKDKLDRHILSHTGEKHFWCDKCVKELSTIKGLEIHRKQHNEEKTHKDYRCEICSKAFEYNHKLIRHLLTHNPLRPRPHNCTICQKDFTTFQNLQQHSQAVHQKIKEYSCVFCEKQCGRLGDLNSHIMWHIGEKPFLCDTCDMEFANLRGLKNHKRLHTKQNLFKCNQCSKAYTTLKKLEVHKLNHFKLSLSKNQSNFNLESHILKHVKEKPFLCSECGEEFKSKNVFTLHLKRGQCSKKKVISTKPFPSRANTTETEKTDGEDGVDAMNEDLAQEEIENHLEISIPNVCLPGEEESRTFPLNAAPVAVPEANIVRETTKRPEVRVCGVCGEQFRGEKLDKDYGMHIIAKKHYLWKF</sequence>
<feature type="domain" description="C2H2-type" evidence="7">
    <location>
        <begin position="291"/>
        <end position="319"/>
    </location>
</feature>
<dbReference type="SUPFAM" id="SSF57667">
    <property type="entry name" value="beta-beta-alpha zinc fingers"/>
    <property type="match status" value="6"/>
</dbReference>
<dbReference type="Pfam" id="PF13912">
    <property type="entry name" value="zf-C2H2_6"/>
    <property type="match status" value="2"/>
</dbReference>
<protein>
    <recommendedName>
        <fullName evidence="7">C2H2-type domain-containing protein</fullName>
    </recommendedName>
</protein>
<dbReference type="SMART" id="SM00355">
    <property type="entry name" value="ZnF_C2H2"/>
    <property type="match status" value="10"/>
</dbReference>
<dbReference type="InterPro" id="IPR013087">
    <property type="entry name" value="Znf_C2H2_type"/>
</dbReference>
<proteinExistence type="predicted"/>
<keyword evidence="3 6" id="KW-0863">Zinc-finger</keyword>
<dbReference type="InterPro" id="IPR036236">
    <property type="entry name" value="Znf_C2H2_sf"/>
</dbReference>
<organism evidence="8 9">
    <name type="scientific">Orchesella dallaii</name>
    <dbReference type="NCBI Taxonomy" id="48710"/>
    <lineage>
        <taxon>Eukaryota</taxon>
        <taxon>Metazoa</taxon>
        <taxon>Ecdysozoa</taxon>
        <taxon>Arthropoda</taxon>
        <taxon>Hexapoda</taxon>
        <taxon>Collembola</taxon>
        <taxon>Entomobryomorpha</taxon>
        <taxon>Entomobryoidea</taxon>
        <taxon>Orchesellidae</taxon>
        <taxon>Orchesellinae</taxon>
        <taxon>Orchesella</taxon>
    </lineage>
</organism>
<keyword evidence="2" id="KW-0677">Repeat</keyword>
<dbReference type="PROSITE" id="PS00028">
    <property type="entry name" value="ZINC_FINGER_C2H2_1"/>
    <property type="match status" value="9"/>
</dbReference>
<dbReference type="Gene3D" id="3.30.160.60">
    <property type="entry name" value="Classic Zinc Finger"/>
    <property type="match status" value="7"/>
</dbReference>
<keyword evidence="9" id="KW-1185">Reference proteome</keyword>
<accession>A0ABP1RTX0</accession>
<evidence type="ECO:0000256" key="5">
    <source>
        <dbReference type="ARBA" id="ARBA00023242"/>
    </source>
</evidence>
<name>A0ABP1RTX0_9HEXA</name>
<feature type="domain" description="C2H2-type" evidence="7">
    <location>
        <begin position="214"/>
        <end position="241"/>
    </location>
</feature>
<dbReference type="PANTHER" id="PTHR24377">
    <property type="entry name" value="IP01015P-RELATED"/>
    <property type="match status" value="1"/>
</dbReference>
<feature type="domain" description="C2H2-type" evidence="7">
    <location>
        <begin position="242"/>
        <end position="264"/>
    </location>
</feature>
<comment type="caution">
    <text evidence="8">The sequence shown here is derived from an EMBL/GenBank/DDBJ whole genome shotgun (WGS) entry which is preliminary data.</text>
</comment>
<dbReference type="Proteomes" id="UP001642540">
    <property type="component" value="Unassembled WGS sequence"/>
</dbReference>
<evidence type="ECO:0000256" key="3">
    <source>
        <dbReference type="ARBA" id="ARBA00022771"/>
    </source>
</evidence>
<reference evidence="8 9" key="1">
    <citation type="submission" date="2024-08" db="EMBL/GenBank/DDBJ databases">
        <authorList>
            <person name="Cucini C."/>
            <person name="Frati F."/>
        </authorList>
    </citation>
    <scope>NUCLEOTIDE SEQUENCE [LARGE SCALE GENOMIC DNA]</scope>
</reference>
<dbReference type="PROSITE" id="PS50157">
    <property type="entry name" value="ZINC_FINGER_C2H2_2"/>
    <property type="match status" value="10"/>
</dbReference>
<dbReference type="EMBL" id="CAXLJM020000109">
    <property type="protein sequence ID" value="CAL8135629.1"/>
    <property type="molecule type" value="Genomic_DNA"/>
</dbReference>
<dbReference type="Pfam" id="PF00096">
    <property type="entry name" value="zf-C2H2"/>
    <property type="match status" value="3"/>
</dbReference>
<feature type="domain" description="C2H2-type" evidence="7">
    <location>
        <begin position="68"/>
        <end position="95"/>
    </location>
</feature>
<evidence type="ECO:0000256" key="2">
    <source>
        <dbReference type="ARBA" id="ARBA00022737"/>
    </source>
</evidence>
<evidence type="ECO:0000313" key="8">
    <source>
        <dbReference type="EMBL" id="CAL8135629.1"/>
    </source>
</evidence>
<feature type="domain" description="C2H2-type" evidence="7">
    <location>
        <begin position="186"/>
        <end position="213"/>
    </location>
</feature>
<feature type="domain" description="C2H2-type" evidence="7">
    <location>
        <begin position="39"/>
        <end position="67"/>
    </location>
</feature>
<evidence type="ECO:0000256" key="1">
    <source>
        <dbReference type="ARBA" id="ARBA00022723"/>
    </source>
</evidence>
<feature type="domain" description="C2H2-type" evidence="7">
    <location>
        <begin position="157"/>
        <end position="185"/>
    </location>
</feature>
<evidence type="ECO:0000259" key="7">
    <source>
        <dbReference type="PROSITE" id="PS50157"/>
    </source>
</evidence>
<dbReference type="InterPro" id="IPR050826">
    <property type="entry name" value="Krueppel_C2H2_ZnFinger"/>
</dbReference>
<gene>
    <name evidence="8" type="ORF">ODALV1_LOCUS26062</name>
</gene>